<evidence type="ECO:0000256" key="6">
    <source>
        <dbReference type="RuleBase" id="RU362046"/>
    </source>
</evidence>
<comment type="catalytic activity">
    <reaction evidence="6">
        <text>a triacylglycerol + H2O = a diacylglycerol + a fatty acid + H(+)</text>
        <dbReference type="Rhea" id="RHEA:12044"/>
        <dbReference type="ChEBI" id="CHEBI:15377"/>
        <dbReference type="ChEBI" id="CHEBI:15378"/>
        <dbReference type="ChEBI" id="CHEBI:17855"/>
        <dbReference type="ChEBI" id="CHEBI:18035"/>
        <dbReference type="ChEBI" id="CHEBI:28868"/>
        <dbReference type="EC" id="3.1.1.3"/>
    </reaction>
</comment>
<feature type="signal peptide" evidence="6">
    <location>
        <begin position="1"/>
        <end position="17"/>
    </location>
</feature>
<dbReference type="InterPro" id="IPR000734">
    <property type="entry name" value="TAG_lipase"/>
</dbReference>
<dbReference type="InterPro" id="IPR013818">
    <property type="entry name" value="Lipase"/>
</dbReference>
<evidence type="ECO:0000256" key="3">
    <source>
        <dbReference type="ARBA" id="ARBA00022525"/>
    </source>
</evidence>
<evidence type="ECO:0000259" key="7">
    <source>
        <dbReference type="Pfam" id="PF00151"/>
    </source>
</evidence>
<dbReference type="Gene3D" id="3.40.50.1820">
    <property type="entry name" value="alpha/beta hydrolase"/>
    <property type="match status" value="2"/>
</dbReference>
<dbReference type="PANTHER" id="PTHR11610">
    <property type="entry name" value="LIPASE"/>
    <property type="match status" value="1"/>
</dbReference>
<evidence type="ECO:0000256" key="4">
    <source>
        <dbReference type="ARBA" id="ARBA00023157"/>
    </source>
</evidence>
<keyword evidence="9" id="KW-1185">Reference proteome</keyword>
<keyword evidence="6" id="KW-0443">Lipid metabolism</keyword>
<dbReference type="PRINTS" id="PR00823">
    <property type="entry name" value="PANCLIPASE"/>
</dbReference>
<evidence type="ECO:0000313" key="8">
    <source>
        <dbReference type="EMBL" id="KAH0623720.1"/>
    </source>
</evidence>
<dbReference type="EC" id="3.1.1.3" evidence="6"/>
<proteinExistence type="inferred from homology"/>
<gene>
    <name evidence="8" type="ORF">JD844_006800</name>
</gene>
<name>A0ABQ7T2I8_PHRPL</name>
<dbReference type="InterPro" id="IPR002331">
    <property type="entry name" value="Lipase_panc"/>
</dbReference>
<accession>A0ABQ7T2I8</accession>
<feature type="domain" description="Lipase" evidence="7">
    <location>
        <begin position="70"/>
        <end position="150"/>
    </location>
</feature>
<sequence>MFGVWFTALLLHAIVKGSEICYNRVGCFENGPPWGGTLQRPMLGFPEPPDIVNTAFHLYTRESPVYFQFLLQKEDINCIVVNWKAGAANLYTQAVQNIRIVGAELAYLLEYLERNCGYSPSNVHIIGHSLGAHAGGEAGRRKPGLSRITGA</sequence>
<dbReference type="EMBL" id="JAIPUX010001880">
    <property type="protein sequence ID" value="KAH0623720.1"/>
    <property type="molecule type" value="Genomic_DNA"/>
</dbReference>
<evidence type="ECO:0000256" key="1">
    <source>
        <dbReference type="ARBA" id="ARBA00004613"/>
    </source>
</evidence>
<comment type="caution">
    <text evidence="8">The sequence shown here is derived from an EMBL/GenBank/DDBJ whole genome shotgun (WGS) entry which is preliminary data.</text>
</comment>
<evidence type="ECO:0000256" key="5">
    <source>
        <dbReference type="RuleBase" id="RU004262"/>
    </source>
</evidence>
<dbReference type="Proteomes" id="UP000826234">
    <property type="component" value="Unassembled WGS sequence"/>
</dbReference>
<keyword evidence="6" id="KW-0442">Lipid degradation</keyword>
<comment type="subcellular location">
    <subcellularLocation>
        <location evidence="1 6">Secreted</location>
    </subcellularLocation>
</comment>
<keyword evidence="6" id="KW-0732">Signal</keyword>
<dbReference type="PANTHER" id="PTHR11610:SF159">
    <property type="entry name" value="TRIACYLGLYCEROL LIPASE"/>
    <property type="match status" value="1"/>
</dbReference>
<feature type="chain" id="PRO_5044997252" description="Triacylglycerol lipase" evidence="6">
    <location>
        <begin position="18"/>
        <end position="151"/>
    </location>
</feature>
<dbReference type="SUPFAM" id="SSF53474">
    <property type="entry name" value="alpha/beta-Hydrolases"/>
    <property type="match status" value="1"/>
</dbReference>
<keyword evidence="4 6" id="KW-1015">Disulfide bond</keyword>
<organism evidence="8 9">
    <name type="scientific">Phrynosoma platyrhinos</name>
    <name type="common">Desert horned lizard</name>
    <dbReference type="NCBI Taxonomy" id="52577"/>
    <lineage>
        <taxon>Eukaryota</taxon>
        <taxon>Metazoa</taxon>
        <taxon>Chordata</taxon>
        <taxon>Craniata</taxon>
        <taxon>Vertebrata</taxon>
        <taxon>Euteleostomi</taxon>
        <taxon>Lepidosauria</taxon>
        <taxon>Squamata</taxon>
        <taxon>Bifurcata</taxon>
        <taxon>Unidentata</taxon>
        <taxon>Episquamata</taxon>
        <taxon>Toxicofera</taxon>
        <taxon>Iguania</taxon>
        <taxon>Phrynosomatidae</taxon>
        <taxon>Phrynosomatinae</taxon>
        <taxon>Phrynosoma</taxon>
    </lineage>
</organism>
<evidence type="ECO:0000256" key="2">
    <source>
        <dbReference type="ARBA" id="ARBA00010701"/>
    </source>
</evidence>
<reference evidence="8 9" key="1">
    <citation type="journal article" date="2022" name="Gigascience">
        <title>A chromosome-level genome assembly and annotation of the desert horned lizard, Phrynosoma platyrhinos, provides insight into chromosomal rearrangements among reptiles.</title>
        <authorList>
            <person name="Koochekian N."/>
            <person name="Ascanio A."/>
            <person name="Farleigh K."/>
            <person name="Card D.C."/>
            <person name="Schield D.R."/>
            <person name="Castoe T.A."/>
            <person name="Jezkova T."/>
        </authorList>
    </citation>
    <scope>NUCLEOTIDE SEQUENCE [LARGE SCALE GENOMIC DNA]</scope>
    <source>
        <strain evidence="8">NK-2021</strain>
    </source>
</reference>
<dbReference type="PRINTS" id="PR00821">
    <property type="entry name" value="TAGLIPASE"/>
</dbReference>
<evidence type="ECO:0000313" key="9">
    <source>
        <dbReference type="Proteomes" id="UP000826234"/>
    </source>
</evidence>
<protein>
    <recommendedName>
        <fullName evidence="6">Triacylglycerol lipase</fullName>
        <ecNumber evidence="6">3.1.1.3</ecNumber>
    </recommendedName>
    <alternativeName>
        <fullName evidence="6">Pancreatic lipase</fullName>
    </alternativeName>
</protein>
<keyword evidence="3 6" id="KW-0964">Secreted</keyword>
<comment type="similarity">
    <text evidence="2 5">Belongs to the AB hydrolase superfamily. Lipase family.</text>
</comment>
<dbReference type="InterPro" id="IPR029058">
    <property type="entry name" value="AB_hydrolase_fold"/>
</dbReference>
<dbReference type="Pfam" id="PF00151">
    <property type="entry name" value="Lipase"/>
    <property type="match status" value="1"/>
</dbReference>